<dbReference type="NCBIfam" id="TIGR00041">
    <property type="entry name" value="DTMP_kinase"/>
    <property type="match status" value="1"/>
</dbReference>
<evidence type="ECO:0000256" key="8">
    <source>
        <dbReference type="ARBA" id="ARBA00022840"/>
    </source>
</evidence>
<protein>
    <recommendedName>
        <fullName evidence="3 12">Thymidylate kinase</fullName>
        <ecNumber evidence="2 12">2.7.4.9</ecNumber>
    </recommendedName>
    <alternativeName>
        <fullName evidence="9 12">dTMP kinase</fullName>
    </alternativeName>
</protein>
<proteinExistence type="inferred from homology"/>
<dbReference type="Proteomes" id="UP000010798">
    <property type="component" value="Chromosome"/>
</dbReference>
<feature type="binding site" evidence="12">
    <location>
        <begin position="5"/>
        <end position="12"/>
    </location>
    <ligand>
        <name>ATP</name>
        <dbReference type="ChEBI" id="CHEBI:30616"/>
    </ligand>
</feature>
<dbReference type="CDD" id="cd01672">
    <property type="entry name" value="TMPK"/>
    <property type="match status" value="1"/>
</dbReference>
<dbReference type="KEGG" id="saci:Sinac_4807"/>
<keyword evidence="8 12" id="KW-0067">ATP-binding</keyword>
<comment type="similarity">
    <text evidence="1 12">Belongs to the thymidylate kinase family.</text>
</comment>
<keyword evidence="5 12" id="KW-0545">Nucleotide biosynthesis</keyword>
<keyword evidence="6 12" id="KW-0547">Nucleotide-binding</keyword>
<dbReference type="eggNOG" id="COG0125">
    <property type="taxonomic scope" value="Bacteria"/>
</dbReference>
<organism evidence="14 15">
    <name type="scientific">Singulisphaera acidiphila (strain ATCC BAA-1392 / DSM 18658 / VKM B-2454 / MOB10)</name>
    <dbReference type="NCBI Taxonomy" id="886293"/>
    <lineage>
        <taxon>Bacteria</taxon>
        <taxon>Pseudomonadati</taxon>
        <taxon>Planctomycetota</taxon>
        <taxon>Planctomycetia</taxon>
        <taxon>Isosphaerales</taxon>
        <taxon>Isosphaeraceae</taxon>
        <taxon>Singulisphaera</taxon>
    </lineage>
</organism>
<dbReference type="HAMAP" id="MF_00165">
    <property type="entry name" value="Thymidylate_kinase"/>
    <property type="match status" value="1"/>
</dbReference>
<dbReference type="RefSeq" id="WP_015248080.1">
    <property type="nucleotide sequence ID" value="NC_019892.1"/>
</dbReference>
<dbReference type="EMBL" id="CP003364">
    <property type="protein sequence ID" value="AGA28970.1"/>
    <property type="molecule type" value="Genomic_DNA"/>
</dbReference>
<evidence type="ECO:0000256" key="12">
    <source>
        <dbReference type="HAMAP-Rule" id="MF_00165"/>
    </source>
</evidence>
<evidence type="ECO:0000313" key="14">
    <source>
        <dbReference type="EMBL" id="AGA28970.1"/>
    </source>
</evidence>
<dbReference type="PANTHER" id="PTHR10344">
    <property type="entry name" value="THYMIDYLATE KINASE"/>
    <property type="match status" value="1"/>
</dbReference>
<keyword evidence="7 12" id="KW-0418">Kinase</keyword>
<dbReference type="SUPFAM" id="SSF52540">
    <property type="entry name" value="P-loop containing nucleoside triphosphate hydrolases"/>
    <property type="match status" value="1"/>
</dbReference>
<evidence type="ECO:0000256" key="9">
    <source>
        <dbReference type="ARBA" id="ARBA00029962"/>
    </source>
</evidence>
<dbReference type="InterPro" id="IPR027417">
    <property type="entry name" value="P-loop_NTPase"/>
</dbReference>
<comment type="function">
    <text evidence="11 12">Phosphorylation of dTMP to form dTDP in both de novo and salvage pathways of dTTP synthesis.</text>
</comment>
<dbReference type="Pfam" id="PF02223">
    <property type="entry name" value="Thymidylate_kin"/>
    <property type="match status" value="1"/>
</dbReference>
<dbReference type="GO" id="GO:0005829">
    <property type="term" value="C:cytosol"/>
    <property type="evidence" value="ECO:0007669"/>
    <property type="project" value="TreeGrafter"/>
</dbReference>
<evidence type="ECO:0000256" key="4">
    <source>
        <dbReference type="ARBA" id="ARBA00022679"/>
    </source>
</evidence>
<dbReference type="AlphaFoldDB" id="L0DJE9"/>
<dbReference type="PANTHER" id="PTHR10344:SF4">
    <property type="entry name" value="UMP-CMP KINASE 2, MITOCHONDRIAL"/>
    <property type="match status" value="1"/>
</dbReference>
<dbReference type="GO" id="GO:0006227">
    <property type="term" value="P:dUDP biosynthetic process"/>
    <property type="evidence" value="ECO:0007669"/>
    <property type="project" value="TreeGrafter"/>
</dbReference>
<accession>L0DJE9</accession>
<dbReference type="GO" id="GO:0005524">
    <property type="term" value="F:ATP binding"/>
    <property type="evidence" value="ECO:0007669"/>
    <property type="project" value="UniProtKB-UniRule"/>
</dbReference>
<feature type="domain" description="Thymidylate kinase-like" evidence="13">
    <location>
        <begin position="3"/>
        <end position="173"/>
    </location>
</feature>
<evidence type="ECO:0000256" key="5">
    <source>
        <dbReference type="ARBA" id="ARBA00022727"/>
    </source>
</evidence>
<dbReference type="HOGENOM" id="CLU_049131_0_2_0"/>
<keyword evidence="4 12" id="KW-0808">Transferase</keyword>
<dbReference type="GO" id="GO:0004798">
    <property type="term" value="F:dTMP kinase activity"/>
    <property type="evidence" value="ECO:0007669"/>
    <property type="project" value="UniProtKB-UniRule"/>
</dbReference>
<name>L0DJE9_SINAD</name>
<evidence type="ECO:0000256" key="6">
    <source>
        <dbReference type="ARBA" id="ARBA00022741"/>
    </source>
</evidence>
<evidence type="ECO:0000256" key="3">
    <source>
        <dbReference type="ARBA" id="ARBA00017144"/>
    </source>
</evidence>
<dbReference type="Gene3D" id="3.40.50.300">
    <property type="entry name" value="P-loop containing nucleotide triphosphate hydrolases"/>
    <property type="match status" value="1"/>
</dbReference>
<dbReference type="InterPro" id="IPR039430">
    <property type="entry name" value="Thymidylate_kin-like_dom"/>
</dbReference>
<dbReference type="InterPro" id="IPR018094">
    <property type="entry name" value="Thymidylate_kinase"/>
</dbReference>
<dbReference type="STRING" id="886293.Sinac_4807"/>
<dbReference type="EC" id="2.7.4.9" evidence="2 12"/>
<evidence type="ECO:0000256" key="10">
    <source>
        <dbReference type="ARBA" id="ARBA00048743"/>
    </source>
</evidence>
<evidence type="ECO:0000256" key="11">
    <source>
        <dbReference type="ARBA" id="ARBA00057735"/>
    </source>
</evidence>
<comment type="catalytic activity">
    <reaction evidence="10 12">
        <text>dTMP + ATP = dTDP + ADP</text>
        <dbReference type="Rhea" id="RHEA:13517"/>
        <dbReference type="ChEBI" id="CHEBI:30616"/>
        <dbReference type="ChEBI" id="CHEBI:58369"/>
        <dbReference type="ChEBI" id="CHEBI:63528"/>
        <dbReference type="ChEBI" id="CHEBI:456216"/>
        <dbReference type="EC" id="2.7.4.9"/>
    </reaction>
</comment>
<evidence type="ECO:0000313" key="15">
    <source>
        <dbReference type="Proteomes" id="UP000010798"/>
    </source>
</evidence>
<dbReference type="GO" id="GO:0006235">
    <property type="term" value="P:dTTP biosynthetic process"/>
    <property type="evidence" value="ECO:0007669"/>
    <property type="project" value="UniProtKB-UniRule"/>
</dbReference>
<evidence type="ECO:0000259" key="13">
    <source>
        <dbReference type="Pfam" id="PF02223"/>
    </source>
</evidence>
<sequence>MALDGPDGGGKSTQAAALATWLRTRGLEVVTCRDPGGTSLGDRLRQILLDRNTVDLSLRAEMLLYMASRAQLVEEVIRPALARGQVVVSDRYLLANLVYQGYAGGLSIEEIGRVGLAATGQLLPDLTVVLDVPPDLARRRVGEARDRIEDRPLAYHAKVRDGFLEAARDSAKGTCSYYPAPIVVVDASAEPEVVSSRIQSEVERGLALGPRS</sequence>
<dbReference type="GO" id="GO:0006233">
    <property type="term" value="P:dTDP biosynthetic process"/>
    <property type="evidence" value="ECO:0007669"/>
    <property type="project" value="InterPro"/>
</dbReference>
<dbReference type="FunFam" id="3.40.50.300:FF:000225">
    <property type="entry name" value="Thymidylate kinase"/>
    <property type="match status" value="1"/>
</dbReference>
<evidence type="ECO:0000256" key="1">
    <source>
        <dbReference type="ARBA" id="ARBA00009776"/>
    </source>
</evidence>
<keyword evidence="15" id="KW-1185">Reference proteome</keyword>
<evidence type="ECO:0000256" key="7">
    <source>
        <dbReference type="ARBA" id="ARBA00022777"/>
    </source>
</evidence>
<gene>
    <name evidence="12" type="primary">tmk</name>
    <name evidence="14" type="ordered locus">Sinac_4807</name>
</gene>
<evidence type="ECO:0000256" key="2">
    <source>
        <dbReference type="ARBA" id="ARBA00012980"/>
    </source>
</evidence>
<reference evidence="14 15" key="1">
    <citation type="submission" date="2012-02" db="EMBL/GenBank/DDBJ databases">
        <title>Complete sequence of chromosome of Singulisphaera acidiphila DSM 18658.</title>
        <authorList>
            <consortium name="US DOE Joint Genome Institute (JGI-PGF)"/>
            <person name="Lucas S."/>
            <person name="Copeland A."/>
            <person name="Lapidus A."/>
            <person name="Glavina del Rio T."/>
            <person name="Dalin E."/>
            <person name="Tice H."/>
            <person name="Bruce D."/>
            <person name="Goodwin L."/>
            <person name="Pitluck S."/>
            <person name="Peters L."/>
            <person name="Ovchinnikova G."/>
            <person name="Chertkov O."/>
            <person name="Kyrpides N."/>
            <person name="Mavromatis K."/>
            <person name="Ivanova N."/>
            <person name="Brettin T."/>
            <person name="Detter J.C."/>
            <person name="Han C."/>
            <person name="Larimer F."/>
            <person name="Land M."/>
            <person name="Hauser L."/>
            <person name="Markowitz V."/>
            <person name="Cheng J.-F."/>
            <person name="Hugenholtz P."/>
            <person name="Woyke T."/>
            <person name="Wu D."/>
            <person name="Tindall B."/>
            <person name="Pomrenke H."/>
            <person name="Brambilla E."/>
            <person name="Klenk H.-P."/>
            <person name="Eisen J.A."/>
        </authorList>
    </citation>
    <scope>NUCLEOTIDE SEQUENCE [LARGE SCALE GENOMIC DNA]</scope>
    <source>
        <strain evidence="15">ATCC BAA-1392 / DSM 18658 / VKM B-2454 / MOB10</strain>
    </source>
</reference>